<organism evidence="2 3">
    <name type="scientific">Fodinibius salsisoli</name>
    <dbReference type="NCBI Taxonomy" id="2820877"/>
    <lineage>
        <taxon>Bacteria</taxon>
        <taxon>Pseudomonadati</taxon>
        <taxon>Balneolota</taxon>
        <taxon>Balneolia</taxon>
        <taxon>Balneolales</taxon>
        <taxon>Balneolaceae</taxon>
        <taxon>Fodinibius</taxon>
    </lineage>
</organism>
<dbReference type="PANTHER" id="PTHR46825:SF9">
    <property type="entry name" value="BETA-LACTAMASE-RELATED DOMAIN-CONTAINING PROTEIN"/>
    <property type="match status" value="1"/>
</dbReference>
<dbReference type="InterPro" id="IPR012338">
    <property type="entry name" value="Beta-lactam/transpept-like"/>
</dbReference>
<dbReference type="EMBL" id="JAGGJA010000007">
    <property type="protein sequence ID" value="MCW9707579.1"/>
    <property type="molecule type" value="Genomic_DNA"/>
</dbReference>
<dbReference type="InterPro" id="IPR001466">
    <property type="entry name" value="Beta-lactam-related"/>
</dbReference>
<dbReference type="Pfam" id="PF00144">
    <property type="entry name" value="Beta-lactamase"/>
    <property type="match status" value="1"/>
</dbReference>
<evidence type="ECO:0000313" key="2">
    <source>
        <dbReference type="EMBL" id="MCW9707579.1"/>
    </source>
</evidence>
<dbReference type="Gene3D" id="3.40.710.10">
    <property type="entry name" value="DD-peptidase/beta-lactamase superfamily"/>
    <property type="match status" value="1"/>
</dbReference>
<name>A0ABT3PNZ5_9BACT</name>
<dbReference type="RefSeq" id="WP_265766370.1">
    <property type="nucleotide sequence ID" value="NZ_JAGGJA010000007.1"/>
</dbReference>
<evidence type="ECO:0000259" key="1">
    <source>
        <dbReference type="Pfam" id="PF00144"/>
    </source>
</evidence>
<feature type="domain" description="Beta-lactamase-related" evidence="1">
    <location>
        <begin position="38"/>
        <end position="358"/>
    </location>
</feature>
<evidence type="ECO:0000313" key="3">
    <source>
        <dbReference type="Proteomes" id="UP001207918"/>
    </source>
</evidence>
<dbReference type="SUPFAM" id="SSF56601">
    <property type="entry name" value="beta-lactamase/transpeptidase-like"/>
    <property type="match status" value="1"/>
</dbReference>
<proteinExistence type="predicted"/>
<comment type="caution">
    <text evidence="2">The sequence shown here is derived from an EMBL/GenBank/DDBJ whole genome shotgun (WGS) entry which is preliminary data.</text>
</comment>
<protein>
    <submittedName>
        <fullName evidence="2">Beta-lactamase family protein</fullName>
    </submittedName>
</protein>
<reference evidence="2 3" key="1">
    <citation type="submission" date="2021-03" db="EMBL/GenBank/DDBJ databases">
        <title>Aliifodinibius sp. nov., a new bacterium isolated from saline soil.</title>
        <authorList>
            <person name="Galisteo C."/>
            <person name="De La Haba R."/>
            <person name="Sanchez-Porro C."/>
            <person name="Ventosa A."/>
        </authorList>
    </citation>
    <scope>NUCLEOTIDE SEQUENCE [LARGE SCALE GENOMIC DNA]</scope>
    <source>
        <strain evidence="2 3">1BSP15-2V2</strain>
    </source>
</reference>
<accession>A0ABT3PNZ5</accession>
<keyword evidence="3" id="KW-1185">Reference proteome</keyword>
<dbReference type="Proteomes" id="UP001207918">
    <property type="component" value="Unassembled WGS sequence"/>
</dbReference>
<dbReference type="InterPro" id="IPR050491">
    <property type="entry name" value="AmpC-like"/>
</dbReference>
<dbReference type="PANTHER" id="PTHR46825">
    <property type="entry name" value="D-ALANYL-D-ALANINE-CARBOXYPEPTIDASE/ENDOPEPTIDASE AMPH"/>
    <property type="match status" value="1"/>
</dbReference>
<sequence>MIQHLNSYFLLFVLIILVLTACSAPPKPISNAKAQQLDSLFTHLHEHGMFNGAVAVVDSGKTIFKQGFGEANLEKETPFEPSTLMEIASLSKQFTAAAILHLEQQNKLSVKDDIKHYLPDQFPYEEIRIEHLLSHISGLPDYVQYFKEHWPRDQVATNKDIISYLIEQQPAPQFESGTKYDYSNTGYVILAEVVEAASRKPLDEYLTEILFEPFEFKDAGFFARAEVFQEDSYAPGFMWSADSCRYIRPENKPGKKYYQFLSGRLGPGRLSMSIDNLLKWDKLLYTDQFLTASSKEKMFTPVEFEGVETDYGFGWHNYTNEKEGKVSYHTGSWAGNLSYIKRFRDRKSTVVILNNTYQHEYMKLIRAKTDSIILGHSIKYPKPKLTEVLAKKDCQAGFDREQWMEEQNSSDYVYEDDNWDSLQNK</sequence>
<gene>
    <name evidence="2" type="ORF">J6I44_12000</name>
</gene>